<accession>A0AAN7AVF9</accession>
<gene>
    <name evidence="1" type="ORF">QBC40DRAFT_298067</name>
</gene>
<evidence type="ECO:0000313" key="1">
    <source>
        <dbReference type="EMBL" id="KAK4198940.1"/>
    </source>
</evidence>
<name>A0AAN7AVF9_9PEZI</name>
<keyword evidence="2" id="KW-1185">Reference proteome</keyword>
<organism evidence="1 2">
    <name type="scientific">Triangularia verruculosa</name>
    <dbReference type="NCBI Taxonomy" id="2587418"/>
    <lineage>
        <taxon>Eukaryota</taxon>
        <taxon>Fungi</taxon>
        <taxon>Dikarya</taxon>
        <taxon>Ascomycota</taxon>
        <taxon>Pezizomycotina</taxon>
        <taxon>Sordariomycetes</taxon>
        <taxon>Sordariomycetidae</taxon>
        <taxon>Sordariales</taxon>
        <taxon>Podosporaceae</taxon>
        <taxon>Triangularia</taxon>
    </lineage>
</organism>
<reference evidence="1" key="2">
    <citation type="submission" date="2023-05" db="EMBL/GenBank/DDBJ databases">
        <authorList>
            <consortium name="Lawrence Berkeley National Laboratory"/>
            <person name="Steindorff A."/>
            <person name="Hensen N."/>
            <person name="Bonometti L."/>
            <person name="Westerberg I."/>
            <person name="Brannstrom I.O."/>
            <person name="Guillou S."/>
            <person name="Cros-Aarteil S."/>
            <person name="Calhoun S."/>
            <person name="Haridas S."/>
            <person name="Kuo A."/>
            <person name="Mondo S."/>
            <person name="Pangilinan J."/>
            <person name="Riley R."/>
            <person name="Labutti K."/>
            <person name="Andreopoulos B."/>
            <person name="Lipzen A."/>
            <person name="Chen C."/>
            <person name="Yanf M."/>
            <person name="Daum C."/>
            <person name="Ng V."/>
            <person name="Clum A."/>
            <person name="Ohm R."/>
            <person name="Martin F."/>
            <person name="Silar P."/>
            <person name="Natvig D."/>
            <person name="Lalanne C."/>
            <person name="Gautier V."/>
            <person name="Ament-Velasquez S.L."/>
            <person name="Kruys A."/>
            <person name="Hutchinson M.I."/>
            <person name="Powell A.J."/>
            <person name="Barry K."/>
            <person name="Miller A.N."/>
            <person name="Grigoriev I.V."/>
            <person name="Debuchy R."/>
            <person name="Gladieux P."/>
            <person name="Thoren M.H."/>
            <person name="Johannesson H."/>
        </authorList>
    </citation>
    <scope>NUCLEOTIDE SEQUENCE</scope>
    <source>
        <strain evidence="1">CBS 315.58</strain>
    </source>
</reference>
<dbReference type="EMBL" id="MU863939">
    <property type="protein sequence ID" value="KAK4198940.1"/>
    <property type="molecule type" value="Genomic_DNA"/>
</dbReference>
<evidence type="ECO:0000313" key="2">
    <source>
        <dbReference type="Proteomes" id="UP001303160"/>
    </source>
</evidence>
<proteinExistence type="predicted"/>
<dbReference type="Proteomes" id="UP001303160">
    <property type="component" value="Unassembled WGS sequence"/>
</dbReference>
<protein>
    <submittedName>
        <fullName evidence="1">Uncharacterized protein</fullName>
    </submittedName>
</protein>
<dbReference type="AlphaFoldDB" id="A0AAN7AVF9"/>
<comment type="caution">
    <text evidence="1">The sequence shown here is derived from an EMBL/GenBank/DDBJ whole genome shotgun (WGS) entry which is preliminary data.</text>
</comment>
<sequence>MASTHPNDNVSIPSREQRAVVNWMITNMRGGFNEKRLPSQGCPSQFVTISQGDIRRDPELKDWGKKGTINVRIGATTVKYVNFQSQIGTKPNRPTYSHVNVVADQEVGVDLIREAMVKSLEESKTYWVVETRPGEYKHQPEAPGKAV</sequence>
<reference evidence="1" key="1">
    <citation type="journal article" date="2023" name="Mol. Phylogenet. Evol.">
        <title>Genome-scale phylogeny and comparative genomics of the fungal order Sordariales.</title>
        <authorList>
            <person name="Hensen N."/>
            <person name="Bonometti L."/>
            <person name="Westerberg I."/>
            <person name="Brannstrom I.O."/>
            <person name="Guillou S."/>
            <person name="Cros-Aarteil S."/>
            <person name="Calhoun S."/>
            <person name="Haridas S."/>
            <person name="Kuo A."/>
            <person name="Mondo S."/>
            <person name="Pangilinan J."/>
            <person name="Riley R."/>
            <person name="LaButti K."/>
            <person name="Andreopoulos B."/>
            <person name="Lipzen A."/>
            <person name="Chen C."/>
            <person name="Yan M."/>
            <person name="Daum C."/>
            <person name="Ng V."/>
            <person name="Clum A."/>
            <person name="Steindorff A."/>
            <person name="Ohm R.A."/>
            <person name="Martin F."/>
            <person name="Silar P."/>
            <person name="Natvig D.O."/>
            <person name="Lalanne C."/>
            <person name="Gautier V."/>
            <person name="Ament-Velasquez S.L."/>
            <person name="Kruys A."/>
            <person name="Hutchinson M.I."/>
            <person name="Powell A.J."/>
            <person name="Barry K."/>
            <person name="Miller A.N."/>
            <person name="Grigoriev I.V."/>
            <person name="Debuchy R."/>
            <person name="Gladieux P."/>
            <person name="Hiltunen Thoren M."/>
            <person name="Johannesson H."/>
        </authorList>
    </citation>
    <scope>NUCLEOTIDE SEQUENCE</scope>
    <source>
        <strain evidence="1">CBS 315.58</strain>
    </source>
</reference>